<gene>
    <name evidence="4" type="ORF">H9875_07550</name>
</gene>
<dbReference type="Gene3D" id="1.10.357.10">
    <property type="entry name" value="Tetracycline Repressor, domain 2"/>
    <property type="match status" value="1"/>
</dbReference>
<proteinExistence type="predicted"/>
<name>A0A9D1U5I1_9LACO</name>
<feature type="DNA-binding region" description="H-T-H motif" evidence="2">
    <location>
        <begin position="31"/>
        <end position="50"/>
    </location>
</feature>
<dbReference type="PROSITE" id="PS50977">
    <property type="entry name" value="HTH_TETR_2"/>
    <property type="match status" value="1"/>
</dbReference>
<reference evidence="4" key="2">
    <citation type="submission" date="2021-04" db="EMBL/GenBank/DDBJ databases">
        <authorList>
            <person name="Gilroy R."/>
        </authorList>
    </citation>
    <scope>NUCLEOTIDE SEQUENCE</scope>
    <source>
        <strain evidence="4">CHK173-259</strain>
    </source>
</reference>
<evidence type="ECO:0000256" key="1">
    <source>
        <dbReference type="ARBA" id="ARBA00023125"/>
    </source>
</evidence>
<keyword evidence="1 2" id="KW-0238">DNA-binding</keyword>
<dbReference type="AlphaFoldDB" id="A0A9D1U5I1"/>
<dbReference type="InterPro" id="IPR050624">
    <property type="entry name" value="HTH-type_Tx_Regulator"/>
</dbReference>
<organism evidence="4 5">
    <name type="scientific">Candidatus Levilactobacillus faecigallinarum</name>
    <dbReference type="NCBI Taxonomy" id="2838638"/>
    <lineage>
        <taxon>Bacteria</taxon>
        <taxon>Bacillati</taxon>
        <taxon>Bacillota</taxon>
        <taxon>Bacilli</taxon>
        <taxon>Lactobacillales</taxon>
        <taxon>Lactobacillaceae</taxon>
        <taxon>Levilactobacillus</taxon>
    </lineage>
</organism>
<accession>A0A9D1U5I1</accession>
<sequence length="192" mass="22174">MTTDKRILRTQNALHAALEELAVNHDYGDITVTKLTKLAGINRKTFYLHYNSIDDLVDTYADQVAVQLAKIIRRQTFKTVYHHPGILIDELVDFLRVHSAAVQRILFSDDYSRFAKRIERALTKTLAETIRESYPMTSQDAAITAYFLVHNTLSLYGYFTNVAADSNHFDREQFKRYVSRLNLTGLSSFFKE</sequence>
<dbReference type="EMBL" id="DXGJ01000060">
    <property type="protein sequence ID" value="HIW72462.1"/>
    <property type="molecule type" value="Genomic_DNA"/>
</dbReference>
<dbReference type="InterPro" id="IPR001647">
    <property type="entry name" value="HTH_TetR"/>
</dbReference>
<evidence type="ECO:0000256" key="2">
    <source>
        <dbReference type="PROSITE-ProRule" id="PRU00335"/>
    </source>
</evidence>
<feature type="domain" description="HTH tetR-type" evidence="3">
    <location>
        <begin position="8"/>
        <end position="68"/>
    </location>
</feature>
<dbReference type="PANTHER" id="PTHR43479">
    <property type="entry name" value="ACREF/ENVCD OPERON REPRESSOR-RELATED"/>
    <property type="match status" value="1"/>
</dbReference>
<reference evidence="4" key="1">
    <citation type="journal article" date="2021" name="PeerJ">
        <title>Extensive microbial diversity within the chicken gut microbiome revealed by metagenomics and culture.</title>
        <authorList>
            <person name="Gilroy R."/>
            <person name="Ravi A."/>
            <person name="Getino M."/>
            <person name="Pursley I."/>
            <person name="Horton D.L."/>
            <person name="Alikhan N.F."/>
            <person name="Baker D."/>
            <person name="Gharbi K."/>
            <person name="Hall N."/>
            <person name="Watson M."/>
            <person name="Adriaenssens E.M."/>
            <person name="Foster-Nyarko E."/>
            <person name="Jarju S."/>
            <person name="Secka A."/>
            <person name="Antonio M."/>
            <person name="Oren A."/>
            <person name="Chaudhuri R.R."/>
            <person name="La Ragione R."/>
            <person name="Hildebrand F."/>
            <person name="Pallen M.J."/>
        </authorList>
    </citation>
    <scope>NUCLEOTIDE SEQUENCE</scope>
    <source>
        <strain evidence="4">CHK173-259</strain>
    </source>
</reference>
<protein>
    <submittedName>
        <fullName evidence="4">TetR/AcrR family transcriptional regulator</fullName>
    </submittedName>
</protein>
<dbReference type="SUPFAM" id="SSF46689">
    <property type="entry name" value="Homeodomain-like"/>
    <property type="match status" value="1"/>
</dbReference>
<dbReference type="InterPro" id="IPR009057">
    <property type="entry name" value="Homeodomain-like_sf"/>
</dbReference>
<dbReference type="GO" id="GO:0003677">
    <property type="term" value="F:DNA binding"/>
    <property type="evidence" value="ECO:0007669"/>
    <property type="project" value="UniProtKB-UniRule"/>
</dbReference>
<evidence type="ECO:0000259" key="3">
    <source>
        <dbReference type="PROSITE" id="PS50977"/>
    </source>
</evidence>
<evidence type="ECO:0000313" key="5">
    <source>
        <dbReference type="Proteomes" id="UP000886822"/>
    </source>
</evidence>
<comment type="caution">
    <text evidence="4">The sequence shown here is derived from an EMBL/GenBank/DDBJ whole genome shotgun (WGS) entry which is preliminary data.</text>
</comment>
<dbReference type="PANTHER" id="PTHR43479:SF11">
    <property type="entry name" value="ACREF_ENVCD OPERON REPRESSOR-RELATED"/>
    <property type="match status" value="1"/>
</dbReference>
<evidence type="ECO:0000313" key="4">
    <source>
        <dbReference type="EMBL" id="HIW72462.1"/>
    </source>
</evidence>
<dbReference type="Proteomes" id="UP000886822">
    <property type="component" value="Unassembled WGS sequence"/>
</dbReference>